<evidence type="ECO:0000256" key="3">
    <source>
        <dbReference type="ARBA" id="ARBA00012119"/>
    </source>
</evidence>
<evidence type="ECO:0000256" key="8">
    <source>
        <dbReference type="ARBA" id="ARBA00022840"/>
    </source>
</evidence>
<keyword evidence="9" id="KW-0460">Magnesium</keyword>
<comment type="subunit">
    <text evidence="9">Monomer.</text>
</comment>
<evidence type="ECO:0000256" key="5">
    <source>
        <dbReference type="ARBA" id="ARBA00022726"/>
    </source>
</evidence>
<feature type="domain" description="Carbohydrate kinase PfkB" evidence="10">
    <location>
        <begin position="50"/>
        <end position="313"/>
    </location>
</feature>
<comment type="cofactor">
    <cofactor evidence="9">
        <name>Mg(2+)</name>
        <dbReference type="ChEBI" id="CHEBI:18420"/>
    </cofactor>
    <text evidence="9">Binds 3 Mg(2+) ions per subunit.</text>
</comment>
<dbReference type="InterPro" id="IPR029056">
    <property type="entry name" value="Ribokinase-like"/>
</dbReference>
<comment type="pathway">
    <text evidence="1 9">Purine metabolism; AMP biosynthesis via salvage pathway; AMP from adenosine: step 1/1.</text>
</comment>
<keyword evidence="7 9" id="KW-0418">Kinase</keyword>
<dbReference type="Pfam" id="PF00294">
    <property type="entry name" value="PfkB"/>
    <property type="match status" value="1"/>
</dbReference>
<dbReference type="EC" id="2.7.1.20" evidence="3 9"/>
<evidence type="ECO:0000313" key="13">
    <source>
        <dbReference type="RefSeq" id="XP_017785060.1"/>
    </source>
</evidence>
<keyword evidence="6 9" id="KW-0547">Nucleotide-binding</keyword>
<keyword evidence="8 9" id="KW-0067">ATP-binding</keyword>
<dbReference type="Gene3D" id="3.30.1110.10">
    <property type="match status" value="1"/>
</dbReference>
<evidence type="ECO:0000313" key="11">
    <source>
        <dbReference type="Proteomes" id="UP000695000"/>
    </source>
</evidence>
<dbReference type="GeneID" id="108568461"/>
<dbReference type="PANTHER" id="PTHR45769">
    <property type="entry name" value="ADENOSINE KINASE"/>
    <property type="match status" value="1"/>
</dbReference>
<evidence type="ECO:0000259" key="10">
    <source>
        <dbReference type="Pfam" id="PF00294"/>
    </source>
</evidence>
<comment type="catalytic activity">
    <reaction evidence="9">
        <text>adenosine + ATP = AMP + ADP + H(+)</text>
        <dbReference type="Rhea" id="RHEA:20824"/>
        <dbReference type="ChEBI" id="CHEBI:15378"/>
        <dbReference type="ChEBI" id="CHEBI:16335"/>
        <dbReference type="ChEBI" id="CHEBI:30616"/>
        <dbReference type="ChEBI" id="CHEBI:456215"/>
        <dbReference type="ChEBI" id="CHEBI:456216"/>
        <dbReference type="EC" id="2.7.1.20"/>
    </reaction>
</comment>
<dbReference type="PRINTS" id="PR00989">
    <property type="entry name" value="ADENOKINASE"/>
</dbReference>
<keyword evidence="4 9" id="KW-0808">Transferase</keyword>
<keyword evidence="9" id="KW-0539">Nucleus</keyword>
<evidence type="ECO:0000313" key="12">
    <source>
        <dbReference type="RefSeq" id="XP_017785059.1"/>
    </source>
</evidence>
<dbReference type="InterPro" id="IPR011611">
    <property type="entry name" value="PfkB_dom"/>
</dbReference>
<dbReference type="Gene3D" id="3.40.1190.20">
    <property type="match status" value="1"/>
</dbReference>
<dbReference type="InterPro" id="IPR002173">
    <property type="entry name" value="Carboh/pur_kinase_PfkB_CS"/>
</dbReference>
<gene>
    <name evidence="12 13" type="primary">LOC108568461</name>
</gene>
<comment type="subcellular location">
    <subcellularLocation>
        <location evidence="9">Nucleus</location>
    </subcellularLocation>
</comment>
<dbReference type="CDD" id="cd01168">
    <property type="entry name" value="adenosine_kinase"/>
    <property type="match status" value="1"/>
</dbReference>
<evidence type="ECO:0000256" key="6">
    <source>
        <dbReference type="ARBA" id="ARBA00022741"/>
    </source>
</evidence>
<keyword evidence="5 9" id="KW-0660">Purine salvage</keyword>
<keyword evidence="11" id="KW-1185">Reference proteome</keyword>
<dbReference type="InterPro" id="IPR001805">
    <property type="entry name" value="Adenokinase"/>
</dbReference>
<evidence type="ECO:0000256" key="9">
    <source>
        <dbReference type="RuleBase" id="RU368116"/>
    </source>
</evidence>
<reference evidence="12 13" key="1">
    <citation type="submission" date="2025-05" db="UniProtKB">
        <authorList>
            <consortium name="RefSeq"/>
        </authorList>
    </citation>
    <scope>IDENTIFICATION</scope>
    <source>
        <tissue evidence="12 13">Whole Larva</tissue>
    </source>
</reference>
<accession>A0ABM1NE10</accession>
<name>A0ABM1NE10_NICVS</name>
<organism evidence="11 13">
    <name type="scientific">Nicrophorus vespilloides</name>
    <name type="common">Boreal carrion beetle</name>
    <dbReference type="NCBI Taxonomy" id="110193"/>
    <lineage>
        <taxon>Eukaryota</taxon>
        <taxon>Metazoa</taxon>
        <taxon>Ecdysozoa</taxon>
        <taxon>Arthropoda</taxon>
        <taxon>Hexapoda</taxon>
        <taxon>Insecta</taxon>
        <taxon>Pterygota</taxon>
        <taxon>Neoptera</taxon>
        <taxon>Endopterygota</taxon>
        <taxon>Coleoptera</taxon>
        <taxon>Polyphaga</taxon>
        <taxon>Staphyliniformia</taxon>
        <taxon>Silphidae</taxon>
        <taxon>Nicrophorinae</taxon>
        <taxon>Nicrophorus</taxon>
    </lineage>
</organism>
<dbReference type="RefSeq" id="XP_017785059.1">
    <property type="nucleotide sequence ID" value="XM_017929570.1"/>
</dbReference>
<comment type="function">
    <text evidence="9">ATP dependent phosphorylation of adenosine and other related nucleoside analogs to monophosphate derivatives.</text>
</comment>
<evidence type="ECO:0000256" key="4">
    <source>
        <dbReference type="ARBA" id="ARBA00022679"/>
    </source>
</evidence>
<dbReference type="PROSITE" id="PS00584">
    <property type="entry name" value="PFKB_KINASES_2"/>
    <property type="match status" value="1"/>
</dbReference>
<dbReference type="SUPFAM" id="SSF53613">
    <property type="entry name" value="Ribokinase-like"/>
    <property type="match status" value="1"/>
</dbReference>
<proteinExistence type="inferred from homology"/>
<evidence type="ECO:0000256" key="1">
    <source>
        <dbReference type="ARBA" id="ARBA00004801"/>
    </source>
</evidence>
<evidence type="ECO:0000256" key="7">
    <source>
        <dbReference type="ARBA" id="ARBA00022777"/>
    </source>
</evidence>
<evidence type="ECO:0000256" key="2">
    <source>
        <dbReference type="ARBA" id="ARBA00010688"/>
    </source>
</evidence>
<sequence length="316" mass="34910">MLTCIGSPLLDIVVHVDREFLIRHGLEPDAAHAADGETLFNELQDLNAAYVCGGSVTNSVRVLKWLQPEARVVYIGAIGADTEGDFLIKKLTSVECDFQVDEIRRTGRCAVLVDGPTRTLYTDLGASTSLNLSHLQRPETLKKLNLTKFVYFSAFLLRASKEYVDFLLDSGKQILFNLGAAFLCDLYPIEMTRIIKKSKVIFGNELELRAVGKMIKLYADDCKELGGQVYKSLCEIDQILVITRGERSALVFAKQQMKEFAVEQVNNVVDTNGAGDAFVGGFLSNFIVNSPLEECMRLFAAGEIVQNVGCTFSNIS</sequence>
<dbReference type="Proteomes" id="UP000695000">
    <property type="component" value="Unplaced"/>
</dbReference>
<comment type="similarity">
    <text evidence="2 9">Belongs to the carbohydrate kinase PfkB family.</text>
</comment>
<protein>
    <recommendedName>
        <fullName evidence="3 9">Adenosine kinase</fullName>
        <shortName evidence="9">AK</shortName>
        <ecNumber evidence="3 9">2.7.1.20</ecNumber>
    </recommendedName>
    <alternativeName>
        <fullName evidence="9">Adenosine 5'-phosphotransferase</fullName>
    </alternativeName>
</protein>
<dbReference type="RefSeq" id="XP_017785060.1">
    <property type="nucleotide sequence ID" value="XM_017929571.1"/>
</dbReference>
<dbReference type="PANTHER" id="PTHR45769:SF3">
    <property type="entry name" value="ADENOSINE KINASE"/>
    <property type="match status" value="1"/>
</dbReference>